<dbReference type="SUPFAM" id="SSF52499">
    <property type="entry name" value="Isochorismatase-like hydrolases"/>
    <property type="match status" value="1"/>
</dbReference>
<dbReference type="GO" id="GO:0016787">
    <property type="term" value="F:hydrolase activity"/>
    <property type="evidence" value="ECO:0007669"/>
    <property type="project" value="UniProtKB-KW"/>
</dbReference>
<evidence type="ECO:0000259" key="2">
    <source>
        <dbReference type="Pfam" id="PF00857"/>
    </source>
</evidence>
<dbReference type="InterPro" id="IPR036380">
    <property type="entry name" value="Isochorismatase-like_sf"/>
</dbReference>
<dbReference type="Pfam" id="PF00857">
    <property type="entry name" value="Isochorismatase"/>
    <property type="match status" value="1"/>
</dbReference>
<reference evidence="3 4" key="1">
    <citation type="submission" date="2019-03" db="EMBL/GenBank/DDBJ databases">
        <title>Genomic Encyclopedia of Type Strains, Phase IV (KMG-IV): sequencing the most valuable type-strain genomes for metagenomic binning, comparative biology and taxonomic classification.</title>
        <authorList>
            <person name="Goeker M."/>
        </authorList>
    </citation>
    <scope>NUCLEOTIDE SEQUENCE [LARGE SCALE GENOMIC DNA]</scope>
    <source>
        <strain evidence="3 4">DSM 21667</strain>
    </source>
</reference>
<dbReference type="InterPro" id="IPR050272">
    <property type="entry name" value="Isochorismatase-like_hydrls"/>
</dbReference>
<dbReference type="AlphaFoldDB" id="A0A4R6Z7X6"/>
<protein>
    <submittedName>
        <fullName evidence="3">Nicotinamidase-related amidase</fullName>
    </submittedName>
</protein>
<evidence type="ECO:0000313" key="4">
    <source>
        <dbReference type="Proteomes" id="UP000295293"/>
    </source>
</evidence>
<name>A0A4R6Z7X6_9GAMM</name>
<sequence>MKSALLIIDIQRALCSGEWAAFDIDRVIQRINGVSAKARAAGLPVVLIQHEESEGPLQFDSEGWQLADGLVTHADDLRVRKTATDSFHATELHALLQQRGIEHLIVCGLQSEFCVDSSVRGALALGYAVSLVTDAHSTVDNGVLTAAQISAHHTVTLANVSSYAQRVTPVLAHELNVED</sequence>
<dbReference type="Proteomes" id="UP000295293">
    <property type="component" value="Unassembled WGS sequence"/>
</dbReference>
<dbReference type="PANTHER" id="PTHR43540">
    <property type="entry name" value="PEROXYUREIDOACRYLATE/UREIDOACRYLATE AMIDOHYDROLASE-RELATED"/>
    <property type="match status" value="1"/>
</dbReference>
<keyword evidence="4" id="KW-1185">Reference proteome</keyword>
<proteinExistence type="predicted"/>
<dbReference type="RefSeq" id="WP_133817422.1">
    <property type="nucleotide sequence ID" value="NZ_SNZH01000002.1"/>
</dbReference>
<dbReference type="EMBL" id="SNZH01000002">
    <property type="protein sequence ID" value="TDR47709.1"/>
    <property type="molecule type" value="Genomic_DNA"/>
</dbReference>
<dbReference type="OrthoDB" id="1157330at2"/>
<dbReference type="Gene3D" id="3.40.50.850">
    <property type="entry name" value="Isochorismatase-like"/>
    <property type="match status" value="1"/>
</dbReference>
<organism evidence="3 4">
    <name type="scientific">Tahibacter aquaticus</name>
    <dbReference type="NCBI Taxonomy" id="520092"/>
    <lineage>
        <taxon>Bacteria</taxon>
        <taxon>Pseudomonadati</taxon>
        <taxon>Pseudomonadota</taxon>
        <taxon>Gammaproteobacteria</taxon>
        <taxon>Lysobacterales</taxon>
        <taxon>Rhodanobacteraceae</taxon>
        <taxon>Tahibacter</taxon>
    </lineage>
</organism>
<gene>
    <name evidence="3" type="ORF">DFR29_102369</name>
</gene>
<accession>A0A4R6Z7X6</accession>
<dbReference type="InterPro" id="IPR000868">
    <property type="entry name" value="Isochorismatase-like_dom"/>
</dbReference>
<evidence type="ECO:0000313" key="3">
    <source>
        <dbReference type="EMBL" id="TDR47709.1"/>
    </source>
</evidence>
<feature type="domain" description="Isochorismatase-like" evidence="2">
    <location>
        <begin position="3"/>
        <end position="141"/>
    </location>
</feature>
<keyword evidence="1" id="KW-0378">Hydrolase</keyword>
<dbReference type="CDD" id="cd01014">
    <property type="entry name" value="nicotinamidase_related"/>
    <property type="match status" value="1"/>
</dbReference>
<evidence type="ECO:0000256" key="1">
    <source>
        <dbReference type="ARBA" id="ARBA00022801"/>
    </source>
</evidence>
<comment type="caution">
    <text evidence="3">The sequence shown here is derived from an EMBL/GenBank/DDBJ whole genome shotgun (WGS) entry which is preliminary data.</text>
</comment>